<keyword evidence="6 7" id="KW-0067">ATP-binding</keyword>
<feature type="binding site" evidence="7">
    <location>
        <position position="244"/>
    </location>
    <ligand>
        <name>glycerol</name>
        <dbReference type="ChEBI" id="CHEBI:17754"/>
    </ligand>
</feature>
<comment type="catalytic activity">
    <reaction evidence="7">
        <text>glycerol + ATP = sn-glycerol 3-phosphate + ADP + H(+)</text>
        <dbReference type="Rhea" id="RHEA:21644"/>
        <dbReference type="ChEBI" id="CHEBI:15378"/>
        <dbReference type="ChEBI" id="CHEBI:17754"/>
        <dbReference type="ChEBI" id="CHEBI:30616"/>
        <dbReference type="ChEBI" id="CHEBI:57597"/>
        <dbReference type="ChEBI" id="CHEBI:456216"/>
        <dbReference type="EC" id="2.7.1.30"/>
    </reaction>
</comment>
<organism evidence="11 12">
    <name type="scientific">Jiella pelagia</name>
    <dbReference type="NCBI Taxonomy" id="2986949"/>
    <lineage>
        <taxon>Bacteria</taxon>
        <taxon>Pseudomonadati</taxon>
        <taxon>Pseudomonadota</taxon>
        <taxon>Alphaproteobacteria</taxon>
        <taxon>Hyphomicrobiales</taxon>
        <taxon>Aurantimonadaceae</taxon>
        <taxon>Jiella</taxon>
    </lineage>
</organism>
<dbReference type="Gene3D" id="3.30.420.40">
    <property type="match status" value="2"/>
</dbReference>
<feature type="binding site" evidence="7">
    <location>
        <position position="243"/>
    </location>
    <ligand>
        <name>glycerol</name>
        <dbReference type="ChEBI" id="CHEBI:17754"/>
    </ligand>
</feature>
<feature type="binding site" evidence="7">
    <location>
        <position position="243"/>
    </location>
    <ligand>
        <name>sn-glycerol 3-phosphate</name>
        <dbReference type="ChEBI" id="CHEBI:57597"/>
    </ligand>
</feature>
<evidence type="ECO:0000313" key="11">
    <source>
        <dbReference type="EMBL" id="WAP70313.1"/>
    </source>
</evidence>
<dbReference type="InterPro" id="IPR000577">
    <property type="entry name" value="Carb_kinase_FGGY"/>
</dbReference>
<dbReference type="PROSITE" id="PS00445">
    <property type="entry name" value="FGGY_KINASES_2"/>
    <property type="match status" value="1"/>
</dbReference>
<evidence type="ECO:0000256" key="8">
    <source>
        <dbReference type="RuleBase" id="RU003733"/>
    </source>
</evidence>
<evidence type="ECO:0000256" key="4">
    <source>
        <dbReference type="ARBA" id="ARBA00022777"/>
    </source>
</evidence>
<feature type="binding site" evidence="7">
    <location>
        <position position="12"/>
    </location>
    <ligand>
        <name>sn-glycerol 3-phosphate</name>
        <dbReference type="ChEBI" id="CHEBI:57597"/>
    </ligand>
</feature>
<feature type="binding site" evidence="7">
    <location>
        <position position="265"/>
    </location>
    <ligand>
        <name>ADP</name>
        <dbReference type="ChEBI" id="CHEBI:456216"/>
    </ligand>
</feature>
<dbReference type="InterPro" id="IPR018483">
    <property type="entry name" value="Carb_kinase_FGGY_CS"/>
</dbReference>
<feature type="binding site" evidence="7">
    <location>
        <position position="308"/>
    </location>
    <ligand>
        <name>ADP</name>
        <dbReference type="ChEBI" id="CHEBI:456216"/>
    </ligand>
</feature>
<feature type="binding site" evidence="7">
    <location>
        <position position="14"/>
    </location>
    <ligand>
        <name>ATP</name>
        <dbReference type="ChEBI" id="CHEBI:30616"/>
    </ligand>
</feature>
<dbReference type="SUPFAM" id="SSF53067">
    <property type="entry name" value="Actin-like ATPase domain"/>
    <property type="match status" value="2"/>
</dbReference>
<keyword evidence="12" id="KW-1185">Reference proteome</keyword>
<keyword evidence="5 7" id="KW-0319">Glycerol metabolism</keyword>
<feature type="binding site" evidence="7">
    <location>
        <position position="134"/>
    </location>
    <ligand>
        <name>glycerol</name>
        <dbReference type="ChEBI" id="CHEBI:17754"/>
    </ligand>
</feature>
<keyword evidence="3 7" id="KW-0547">Nucleotide-binding</keyword>
<feature type="binding site" evidence="7">
    <location>
        <position position="83"/>
    </location>
    <ligand>
        <name>glycerol</name>
        <dbReference type="ChEBI" id="CHEBI:17754"/>
    </ligand>
</feature>
<feature type="binding site" evidence="7">
    <location>
        <position position="16"/>
    </location>
    <ligand>
        <name>ADP</name>
        <dbReference type="ChEBI" id="CHEBI:456216"/>
    </ligand>
</feature>
<dbReference type="EMBL" id="CP114029">
    <property type="protein sequence ID" value="WAP70313.1"/>
    <property type="molecule type" value="Genomic_DNA"/>
</dbReference>
<dbReference type="HAMAP" id="MF_00186">
    <property type="entry name" value="Glycerol_kin"/>
    <property type="match status" value="1"/>
</dbReference>
<feature type="domain" description="Carbohydrate kinase FGGY N-terminal" evidence="9">
    <location>
        <begin position="4"/>
        <end position="250"/>
    </location>
</feature>
<keyword evidence="4 7" id="KW-0418">Kinase</keyword>
<protein>
    <recommendedName>
        <fullName evidence="7">Glycerol kinase</fullName>
        <ecNumber evidence="7">2.7.1.30</ecNumber>
    </recommendedName>
    <alternativeName>
        <fullName evidence="7">ATP:glycerol 3-phosphotransferase</fullName>
    </alternativeName>
    <alternativeName>
        <fullName evidence="7">Glycerokinase</fullName>
        <shortName evidence="7">GK</shortName>
    </alternativeName>
</protein>
<evidence type="ECO:0000259" key="10">
    <source>
        <dbReference type="Pfam" id="PF02782"/>
    </source>
</evidence>
<comment type="caution">
    <text evidence="7">Lacks conserved residue(s) required for the propagation of feature annotation.</text>
</comment>
<feature type="binding site" evidence="7">
    <location>
        <position position="312"/>
    </location>
    <ligand>
        <name>ATP</name>
        <dbReference type="ChEBI" id="CHEBI:30616"/>
    </ligand>
</feature>
<feature type="binding site" evidence="7">
    <location>
        <position position="134"/>
    </location>
    <ligand>
        <name>sn-glycerol 3-phosphate</name>
        <dbReference type="ChEBI" id="CHEBI:57597"/>
    </ligand>
</feature>
<comment type="function">
    <text evidence="7">Key enzyme in the regulation of glycerol uptake and metabolism. Catalyzes the phosphorylation of glycerol to yield sn-glycerol 3-phosphate.</text>
</comment>
<comment type="pathway">
    <text evidence="7">Polyol metabolism; glycerol degradation via glycerol kinase pathway; sn-glycerol 3-phosphate from glycerol: step 1/1.</text>
</comment>
<dbReference type="InterPro" id="IPR005999">
    <property type="entry name" value="Glycerol_kin"/>
</dbReference>
<dbReference type="NCBIfam" id="TIGR01311">
    <property type="entry name" value="glycerol_kin"/>
    <property type="match status" value="1"/>
</dbReference>
<dbReference type="CDD" id="cd07786">
    <property type="entry name" value="FGGY_EcGK_like"/>
    <property type="match status" value="1"/>
</dbReference>
<feature type="domain" description="Carbohydrate kinase FGGY C-terminal" evidence="10">
    <location>
        <begin position="260"/>
        <end position="447"/>
    </location>
</feature>
<dbReference type="InterPro" id="IPR043129">
    <property type="entry name" value="ATPase_NBD"/>
</dbReference>
<evidence type="ECO:0000313" key="12">
    <source>
        <dbReference type="Proteomes" id="UP001164020"/>
    </source>
</evidence>
<dbReference type="PANTHER" id="PTHR10196">
    <property type="entry name" value="SUGAR KINASE"/>
    <property type="match status" value="1"/>
</dbReference>
<keyword evidence="2 7" id="KW-0808">Transferase</keyword>
<evidence type="ECO:0000256" key="2">
    <source>
        <dbReference type="ARBA" id="ARBA00022679"/>
    </source>
</evidence>
<feature type="binding site" evidence="7">
    <location>
        <position position="83"/>
    </location>
    <ligand>
        <name>sn-glycerol 3-phosphate</name>
        <dbReference type="ChEBI" id="CHEBI:57597"/>
    </ligand>
</feature>
<feature type="binding site" evidence="7">
    <location>
        <position position="410"/>
    </location>
    <ligand>
        <name>ADP</name>
        <dbReference type="ChEBI" id="CHEBI:456216"/>
    </ligand>
</feature>
<feature type="binding site" evidence="7">
    <location>
        <position position="13"/>
    </location>
    <ligand>
        <name>ATP</name>
        <dbReference type="ChEBI" id="CHEBI:30616"/>
    </ligand>
</feature>
<evidence type="ECO:0000256" key="3">
    <source>
        <dbReference type="ARBA" id="ARBA00022741"/>
    </source>
</evidence>
<comment type="activity regulation">
    <text evidence="7">Inhibited by fructose 1,6-bisphosphate (FBP).</text>
</comment>
<evidence type="ECO:0000256" key="7">
    <source>
        <dbReference type="HAMAP-Rule" id="MF_00186"/>
    </source>
</evidence>
<sequence>MSGYVLAIDQGTTSTRAIVFDDGFRTKGVAQQEFPQHFPHSGWVEHDPEDIWNSVLATVRGALADASLSASDIAAIGITNQRETTVVWDRDTGKAIHNAIVWQDRRTSDVCRRMVSDGVEKEITAKTGLIVDPYFSGTKIAWILDHVDGARQRAEAGKLAFGTVDAFLLFRLTGGRLHATDATNASRTMLFDISANDWDDGLLKLLGVPRAMMPQVRDCDADFGTSDPTLFGVAIPILGMAGDQHAATLGQACFKPGMLKSTYGTGCFAVLNTGAERVASNNRLLTTIAYRIAGKTTFALEGSIFVAGAAVQWLRDGLKLIDKAAITGPMATRADPDQEVYLVPAFTGLGAPWWDAEARGAIFGLSRKTGPDEFARAALEAVCYQTADLLAAMKKDWPAAGDTVLRVDGGMVASDYTMQCLADVLNAPVDRPVVLETTALGAAWLAGQKAGVWPDMEGFAARWRLERQFTPQMDAVTRGRKLSGWADAVKRTLTQR</sequence>
<dbReference type="PROSITE" id="PS00933">
    <property type="entry name" value="FGGY_KINASES_1"/>
    <property type="match status" value="1"/>
</dbReference>
<dbReference type="PANTHER" id="PTHR10196:SF78">
    <property type="entry name" value="GLYCEROL KINASE"/>
    <property type="match status" value="1"/>
</dbReference>
<dbReference type="InterPro" id="IPR018485">
    <property type="entry name" value="FGGY_C"/>
</dbReference>
<evidence type="ECO:0000256" key="5">
    <source>
        <dbReference type="ARBA" id="ARBA00022798"/>
    </source>
</evidence>
<dbReference type="NCBIfam" id="NF000756">
    <property type="entry name" value="PRK00047.1"/>
    <property type="match status" value="1"/>
</dbReference>
<feature type="binding site" evidence="7">
    <location>
        <position position="12"/>
    </location>
    <ligand>
        <name>ADP</name>
        <dbReference type="ChEBI" id="CHEBI:456216"/>
    </ligand>
</feature>
<feature type="binding site" evidence="7">
    <location>
        <position position="12"/>
    </location>
    <ligand>
        <name>ATP</name>
        <dbReference type="ChEBI" id="CHEBI:30616"/>
    </ligand>
</feature>
<feature type="binding site" evidence="7">
    <location>
        <position position="308"/>
    </location>
    <ligand>
        <name>ATP</name>
        <dbReference type="ChEBI" id="CHEBI:30616"/>
    </ligand>
</feature>
<proteinExistence type="inferred from homology"/>
<dbReference type="Pfam" id="PF00370">
    <property type="entry name" value="FGGY_N"/>
    <property type="match status" value="1"/>
</dbReference>
<dbReference type="InterPro" id="IPR018484">
    <property type="entry name" value="FGGY_N"/>
</dbReference>
<dbReference type="RefSeq" id="WP_268882783.1">
    <property type="nucleotide sequence ID" value="NZ_CP114029.1"/>
</dbReference>
<evidence type="ECO:0000256" key="1">
    <source>
        <dbReference type="ARBA" id="ARBA00009156"/>
    </source>
</evidence>
<dbReference type="GO" id="GO:0004370">
    <property type="term" value="F:glycerol kinase activity"/>
    <property type="evidence" value="ECO:0007669"/>
    <property type="project" value="UniProtKB-EC"/>
</dbReference>
<dbReference type="EC" id="2.7.1.30" evidence="7"/>
<feature type="binding site" evidence="7">
    <location>
        <position position="410"/>
    </location>
    <ligand>
        <name>ATP</name>
        <dbReference type="ChEBI" id="CHEBI:30616"/>
    </ligand>
</feature>
<feature type="binding site" evidence="7">
    <location>
        <position position="82"/>
    </location>
    <ligand>
        <name>sn-glycerol 3-phosphate</name>
        <dbReference type="ChEBI" id="CHEBI:57597"/>
    </ligand>
</feature>
<dbReference type="PIRSF" id="PIRSF000538">
    <property type="entry name" value="GlpK"/>
    <property type="match status" value="1"/>
</dbReference>
<gene>
    <name evidence="7 11" type="primary">glpK</name>
    <name evidence="11" type="ORF">OH818_09620</name>
</gene>
<dbReference type="Pfam" id="PF02782">
    <property type="entry name" value="FGGY_C"/>
    <property type="match status" value="1"/>
</dbReference>
<evidence type="ECO:0000259" key="9">
    <source>
        <dbReference type="Pfam" id="PF00370"/>
    </source>
</evidence>
<name>A0ABY7C3N1_9HYPH</name>
<feature type="binding site" evidence="7">
    <location>
        <position position="82"/>
    </location>
    <ligand>
        <name>glycerol</name>
        <dbReference type="ChEBI" id="CHEBI:17754"/>
    </ligand>
</feature>
<dbReference type="Proteomes" id="UP001164020">
    <property type="component" value="Chromosome"/>
</dbReference>
<comment type="similarity">
    <text evidence="1 7 8">Belongs to the FGGY kinase family.</text>
</comment>
<reference evidence="11" key="1">
    <citation type="submission" date="2022-12" db="EMBL/GenBank/DDBJ databases">
        <title>Jiella pelagia sp. nov., isolated from phosphonate enriched culture of Northwest Pacific surface seawater.</title>
        <authorList>
            <person name="Shin D.Y."/>
            <person name="Hwang C.Y."/>
        </authorList>
    </citation>
    <scope>NUCLEOTIDE SEQUENCE</scope>
    <source>
        <strain evidence="11">HL-NP1</strain>
    </source>
</reference>
<feature type="binding site" evidence="7">
    <location>
        <position position="265"/>
    </location>
    <ligand>
        <name>ATP</name>
        <dbReference type="ChEBI" id="CHEBI:30616"/>
    </ligand>
</feature>
<accession>A0ABY7C3N1</accession>
<evidence type="ECO:0000256" key="6">
    <source>
        <dbReference type="ARBA" id="ARBA00022840"/>
    </source>
</evidence>